<sequence>MNQYVDGKHESSAPATGEGSSGASHPSSVVDPTHPLWVATEKIHGAQLQLYCGLSSGTSGKLPTLVVAAAKRSGWLAPLDSFFGFQEVVRRLGPAIRFVIEQLVARRAEQSELRYVVLYGELFGGWYPSESLASKWRGWRESASVGSAASASSAAGAAATAGNRADAEDPESLLRGAARPVQQGVYYSPRKEFFVFDCAVVNSNHDARLLPFHQLEALCEASQTAEEGGSASARRAEGRDAGRLLDPLIAVPVVARGSSYSELVSDLSLDFDSKVPAVLNHLVRVGRGEGTDREEDRLCQLPSLPAGTNTAEGVVMRPNDSSKSAVYKGSRVVSMVKHKHEKFGEIEEIDKPRGDEPPAILVARVFDACLTPNRVRAVRSKITEEEAKDPEGRILSDLVSDVLEAFWTDAPREYQDAYAKLSEEEISGLESDLNKKAVKLLRTLLQ</sequence>
<dbReference type="InterPro" id="IPR021122">
    <property type="entry name" value="RNA_ligase_dom_REL/Rnl2"/>
</dbReference>
<dbReference type="VEuPathDB" id="CryptoDB:Cvel_3464"/>
<dbReference type="AlphaFoldDB" id="A0A0G4FKJ3"/>
<evidence type="ECO:0000256" key="1">
    <source>
        <dbReference type="SAM" id="MobiDB-lite"/>
    </source>
</evidence>
<dbReference type="Gene3D" id="3.30.470.30">
    <property type="entry name" value="DNA ligase/mRNA capping enzyme"/>
    <property type="match status" value="2"/>
</dbReference>
<feature type="domain" description="RNA ligase" evidence="2">
    <location>
        <begin position="37"/>
        <end position="326"/>
    </location>
</feature>
<protein>
    <recommendedName>
        <fullName evidence="2">RNA ligase domain-containing protein</fullName>
    </recommendedName>
</protein>
<reference evidence="3" key="1">
    <citation type="submission" date="2014-11" db="EMBL/GenBank/DDBJ databases">
        <authorList>
            <person name="Otto D Thomas"/>
            <person name="Naeem Raeece"/>
        </authorList>
    </citation>
    <scope>NUCLEOTIDE SEQUENCE</scope>
</reference>
<dbReference type="InterPro" id="IPR041948">
    <property type="entry name" value="Rnl1/2_C_sf"/>
</dbReference>
<feature type="compositionally biased region" description="Basic and acidic residues" evidence="1">
    <location>
        <begin position="1"/>
        <end position="11"/>
    </location>
</feature>
<evidence type="ECO:0000259" key="2">
    <source>
        <dbReference type="Pfam" id="PF09414"/>
    </source>
</evidence>
<gene>
    <name evidence="3" type="ORF">Cvel_3464</name>
</gene>
<name>A0A0G4FKJ3_9ALVE</name>
<dbReference type="EMBL" id="CDMZ01000440">
    <property type="protein sequence ID" value="CEM14316.1"/>
    <property type="molecule type" value="Genomic_DNA"/>
</dbReference>
<proteinExistence type="predicted"/>
<dbReference type="Gene3D" id="3.30.1490.70">
    <property type="match status" value="1"/>
</dbReference>
<feature type="region of interest" description="Disordered" evidence="1">
    <location>
        <begin position="1"/>
        <end position="29"/>
    </location>
</feature>
<dbReference type="SUPFAM" id="SSF56091">
    <property type="entry name" value="DNA ligase/mRNA capping enzyme, catalytic domain"/>
    <property type="match status" value="1"/>
</dbReference>
<organism evidence="3">
    <name type="scientific">Chromera velia CCMP2878</name>
    <dbReference type="NCBI Taxonomy" id="1169474"/>
    <lineage>
        <taxon>Eukaryota</taxon>
        <taxon>Sar</taxon>
        <taxon>Alveolata</taxon>
        <taxon>Colpodellida</taxon>
        <taxon>Chromeraceae</taxon>
        <taxon>Chromera</taxon>
    </lineage>
</organism>
<dbReference type="Gene3D" id="1.10.10.1810">
    <property type="entry name" value="RNA ligase"/>
    <property type="match status" value="1"/>
</dbReference>
<accession>A0A0G4FKJ3</accession>
<evidence type="ECO:0000313" key="3">
    <source>
        <dbReference type="EMBL" id="CEM14316.1"/>
    </source>
</evidence>
<dbReference type="Pfam" id="PF09414">
    <property type="entry name" value="RNA_ligase"/>
    <property type="match status" value="1"/>
</dbReference>